<evidence type="ECO:0000256" key="1">
    <source>
        <dbReference type="SAM" id="MobiDB-lite"/>
    </source>
</evidence>
<evidence type="ECO:0000313" key="2">
    <source>
        <dbReference type="EMBL" id="CAL4166420.1"/>
    </source>
</evidence>
<proteinExistence type="predicted"/>
<protein>
    <submittedName>
        <fullName evidence="2">Uncharacterized protein</fullName>
    </submittedName>
</protein>
<evidence type="ECO:0000313" key="3">
    <source>
        <dbReference type="Proteomes" id="UP001497623"/>
    </source>
</evidence>
<reference evidence="2 3" key="1">
    <citation type="submission" date="2024-05" db="EMBL/GenBank/DDBJ databases">
        <authorList>
            <person name="Wallberg A."/>
        </authorList>
    </citation>
    <scope>NUCLEOTIDE SEQUENCE [LARGE SCALE GENOMIC DNA]</scope>
</reference>
<keyword evidence="3" id="KW-1185">Reference proteome</keyword>
<dbReference type="EMBL" id="CAXKWB010048315">
    <property type="protein sequence ID" value="CAL4166420.1"/>
    <property type="molecule type" value="Genomic_DNA"/>
</dbReference>
<accession>A0AAV2S839</accession>
<comment type="caution">
    <text evidence="2">The sequence shown here is derived from an EMBL/GenBank/DDBJ whole genome shotgun (WGS) entry which is preliminary data.</text>
</comment>
<organism evidence="2 3">
    <name type="scientific">Meganyctiphanes norvegica</name>
    <name type="common">Northern krill</name>
    <name type="synonym">Thysanopoda norvegica</name>
    <dbReference type="NCBI Taxonomy" id="48144"/>
    <lineage>
        <taxon>Eukaryota</taxon>
        <taxon>Metazoa</taxon>
        <taxon>Ecdysozoa</taxon>
        <taxon>Arthropoda</taxon>
        <taxon>Crustacea</taxon>
        <taxon>Multicrustacea</taxon>
        <taxon>Malacostraca</taxon>
        <taxon>Eumalacostraca</taxon>
        <taxon>Eucarida</taxon>
        <taxon>Euphausiacea</taxon>
        <taxon>Euphausiidae</taxon>
        <taxon>Meganyctiphanes</taxon>
    </lineage>
</organism>
<sequence>MNLALGNFCRVFNQAMGYTCWQMGHEFPIARKTNRHERVVMRSKIHWRPQSPVACTRAANNNFLGSIRLAILVACRRVLSASHGAGGGAQSSHLGRDLAPT</sequence>
<dbReference type="AlphaFoldDB" id="A0AAV2S839"/>
<gene>
    <name evidence="2" type="ORF">MNOR_LOCUS33453</name>
</gene>
<feature type="non-terminal residue" evidence="2">
    <location>
        <position position="101"/>
    </location>
</feature>
<dbReference type="Proteomes" id="UP001497623">
    <property type="component" value="Unassembled WGS sequence"/>
</dbReference>
<feature type="region of interest" description="Disordered" evidence="1">
    <location>
        <begin position="82"/>
        <end position="101"/>
    </location>
</feature>
<name>A0AAV2S839_MEGNR</name>